<dbReference type="PANTHER" id="PTHR22916:SF3">
    <property type="entry name" value="UDP-GLCNAC:BETAGAL BETA-1,3-N-ACETYLGLUCOSAMINYLTRANSFERASE-LIKE PROTEIN 1"/>
    <property type="match status" value="1"/>
</dbReference>
<keyword evidence="2" id="KW-0808">Transferase</keyword>
<organism evidence="2 3">
    <name type="scientific">Nodularia spumigena UHCC 0060</name>
    <dbReference type="NCBI Taxonomy" id="3110300"/>
    <lineage>
        <taxon>Bacteria</taxon>
        <taxon>Bacillati</taxon>
        <taxon>Cyanobacteriota</taxon>
        <taxon>Cyanophyceae</taxon>
        <taxon>Nostocales</taxon>
        <taxon>Nodulariaceae</taxon>
        <taxon>Nodularia</taxon>
    </lineage>
</organism>
<dbReference type="EMBL" id="JAYGHK010000128">
    <property type="protein sequence ID" value="MEA5610628.1"/>
    <property type="molecule type" value="Genomic_DNA"/>
</dbReference>
<dbReference type="GO" id="GO:0016757">
    <property type="term" value="F:glycosyltransferase activity"/>
    <property type="evidence" value="ECO:0007669"/>
    <property type="project" value="UniProtKB-KW"/>
</dbReference>
<proteinExistence type="predicted"/>
<dbReference type="PANTHER" id="PTHR22916">
    <property type="entry name" value="GLYCOSYLTRANSFERASE"/>
    <property type="match status" value="1"/>
</dbReference>
<evidence type="ECO:0000259" key="1">
    <source>
        <dbReference type="Pfam" id="PF00535"/>
    </source>
</evidence>
<feature type="domain" description="Glycosyltransferase 2-like" evidence="1">
    <location>
        <begin position="40"/>
        <end position="166"/>
    </location>
</feature>
<gene>
    <name evidence="2" type="ORF">VB695_21590</name>
</gene>
<keyword evidence="2" id="KW-0328">Glycosyltransferase</keyword>
<dbReference type="SUPFAM" id="SSF53448">
    <property type="entry name" value="Nucleotide-diphospho-sugar transferases"/>
    <property type="match status" value="1"/>
</dbReference>
<sequence>MQCDLKHYQESDVAQKVQQLINTHIYEVKDDKLCTEPLVSVWLLTYNHKNFIDEAINSILVQQTNFSYEIVIGDDCSTDGTNEIIRNYQTQYPDKIRLLLAKRNLWQPLPGIQGVTSVALYQTCRGKYIALCEGDDYWTDPLKLQKQVDFLEANPEYSGAFHDIQLLESDGSWGNPRKCIQDFKERVDITLEDTISKTSPFHTSSFIFRSNSLKLPKEFSRYTSGDMAIFMIVASQGKLRRIPNNMSVYRKHKGGITKLTDDHRNIKLYLNRLFMFVSLKSFLYPSSYDVFVSLINDVKARILTLLLSENNISLILRNFSLIYQLTNLKIFLEILFKFVILYPKYLCSFLLFKFKCFLPYSIKRFLKKIFAVNN</sequence>
<evidence type="ECO:0000313" key="2">
    <source>
        <dbReference type="EMBL" id="MEA5610628.1"/>
    </source>
</evidence>
<dbReference type="Pfam" id="PF00535">
    <property type="entry name" value="Glycos_transf_2"/>
    <property type="match status" value="1"/>
</dbReference>
<evidence type="ECO:0000313" key="3">
    <source>
        <dbReference type="Proteomes" id="UP001303285"/>
    </source>
</evidence>
<dbReference type="Proteomes" id="UP001303285">
    <property type="component" value="Unassembled WGS sequence"/>
</dbReference>
<accession>A0ABU5UWE6</accession>
<name>A0ABU5UWE6_NODSP</name>
<dbReference type="Gene3D" id="3.90.550.10">
    <property type="entry name" value="Spore Coat Polysaccharide Biosynthesis Protein SpsA, Chain A"/>
    <property type="match status" value="1"/>
</dbReference>
<dbReference type="RefSeq" id="WP_323244801.1">
    <property type="nucleotide sequence ID" value="NZ_JAYGHK010000128.1"/>
</dbReference>
<dbReference type="EC" id="2.4.-.-" evidence="2"/>
<dbReference type="InterPro" id="IPR001173">
    <property type="entry name" value="Glyco_trans_2-like"/>
</dbReference>
<protein>
    <submittedName>
        <fullName evidence="2">Glycosyltransferase</fullName>
        <ecNumber evidence="2">2.4.-.-</ecNumber>
    </submittedName>
</protein>
<comment type="caution">
    <text evidence="2">The sequence shown here is derived from an EMBL/GenBank/DDBJ whole genome shotgun (WGS) entry which is preliminary data.</text>
</comment>
<reference evidence="2 3" key="1">
    <citation type="submission" date="2023-12" db="EMBL/GenBank/DDBJ databases">
        <title>Baltic Sea Cyanobacteria.</title>
        <authorList>
            <person name="Delbaje E."/>
            <person name="Fewer D.P."/>
            <person name="Shishido T.K."/>
        </authorList>
    </citation>
    <scope>NUCLEOTIDE SEQUENCE [LARGE SCALE GENOMIC DNA]</scope>
    <source>
        <strain evidence="2 3">UHCC 0060</strain>
    </source>
</reference>
<dbReference type="InterPro" id="IPR029044">
    <property type="entry name" value="Nucleotide-diphossugar_trans"/>
</dbReference>
<keyword evidence="3" id="KW-1185">Reference proteome</keyword>